<dbReference type="eggNOG" id="ENOG502S2X3">
    <property type="taxonomic scope" value="Eukaryota"/>
</dbReference>
<reference evidence="2 4" key="2">
    <citation type="journal article" date="2013" name="Nature">
        <title>Insights into bilaterian evolution from three spiralian genomes.</title>
        <authorList>
            <person name="Simakov O."/>
            <person name="Marletaz F."/>
            <person name="Cho S.J."/>
            <person name="Edsinger-Gonzales E."/>
            <person name="Havlak P."/>
            <person name="Hellsten U."/>
            <person name="Kuo D.H."/>
            <person name="Larsson T."/>
            <person name="Lv J."/>
            <person name="Arendt D."/>
            <person name="Savage R."/>
            <person name="Osoegawa K."/>
            <person name="de Jong P."/>
            <person name="Grimwood J."/>
            <person name="Chapman J.A."/>
            <person name="Shapiro H."/>
            <person name="Aerts A."/>
            <person name="Otillar R.P."/>
            <person name="Terry A.Y."/>
            <person name="Boore J.L."/>
            <person name="Grigoriev I.V."/>
            <person name="Lindberg D.R."/>
            <person name="Seaver E.C."/>
            <person name="Weisblat D.A."/>
            <person name="Putnam N.H."/>
            <person name="Rokhsar D.S."/>
        </authorList>
    </citation>
    <scope>NUCLEOTIDE SEQUENCE</scope>
</reference>
<dbReference type="Proteomes" id="UP000015101">
    <property type="component" value="Unassembled WGS sequence"/>
</dbReference>
<dbReference type="GeneID" id="20209533"/>
<dbReference type="AlphaFoldDB" id="T1FL34"/>
<protein>
    <recommendedName>
        <fullName evidence="1">ISXO2-like transposase domain-containing protein</fullName>
    </recommendedName>
</protein>
<evidence type="ECO:0000313" key="2">
    <source>
        <dbReference type="EMBL" id="ESN99679.1"/>
    </source>
</evidence>
<dbReference type="InterPro" id="IPR024445">
    <property type="entry name" value="Tnp_ISXO2-like"/>
</dbReference>
<proteinExistence type="predicted"/>
<dbReference type="RefSeq" id="XP_009022221.1">
    <property type="nucleotide sequence ID" value="XM_009023973.1"/>
</dbReference>
<sequence>MAAYPSVEEKKFLELIDYFLKFAESALTADGYLWRFRNSRCRATKTIRHGSFYSHSQLSLTNCILMTYFWSMYDVSQAMVASILDLDVGHTLSDWFNLHRDLCIDWARDNPARVGGPGHIVQIDESCISSAKRSRNRNARPVRTRRVLGGIDTQTKDAFLVEVNKRDAATLLPLIQRHVLPGWFHKVQVWTDQWAAYNSITAVTGLAHQTVNHSITFRAVNVVHTNGVENLCNQLP</sequence>
<reference evidence="3" key="3">
    <citation type="submission" date="2015-06" db="UniProtKB">
        <authorList>
            <consortium name="EnsemblMetazoa"/>
        </authorList>
    </citation>
    <scope>IDENTIFICATION</scope>
</reference>
<dbReference type="Pfam" id="PF12762">
    <property type="entry name" value="DDE_Tnp_IS1595"/>
    <property type="match status" value="1"/>
</dbReference>
<accession>T1FL34</accession>
<dbReference type="PANTHER" id="PTHR47163">
    <property type="entry name" value="DDE_TNP_IS1595 DOMAIN-CONTAINING PROTEIN"/>
    <property type="match status" value="1"/>
</dbReference>
<dbReference type="InParanoid" id="T1FL34"/>
<dbReference type="SMART" id="SM01126">
    <property type="entry name" value="DDE_Tnp_IS1595"/>
    <property type="match status" value="1"/>
</dbReference>
<dbReference type="OMA" id="ELMYRER"/>
<reference evidence="4" key="1">
    <citation type="submission" date="2012-12" db="EMBL/GenBank/DDBJ databases">
        <authorList>
            <person name="Hellsten U."/>
            <person name="Grimwood J."/>
            <person name="Chapman J.A."/>
            <person name="Shapiro H."/>
            <person name="Aerts A."/>
            <person name="Otillar R.P."/>
            <person name="Terry A.Y."/>
            <person name="Boore J.L."/>
            <person name="Simakov O."/>
            <person name="Marletaz F."/>
            <person name="Cho S.-J."/>
            <person name="Edsinger-Gonzales E."/>
            <person name="Havlak P."/>
            <person name="Kuo D.-H."/>
            <person name="Larsson T."/>
            <person name="Lv J."/>
            <person name="Arendt D."/>
            <person name="Savage R."/>
            <person name="Osoegawa K."/>
            <person name="de Jong P."/>
            <person name="Lindberg D.R."/>
            <person name="Seaver E.C."/>
            <person name="Weisblat D.A."/>
            <person name="Putnam N.H."/>
            <person name="Grigoriev I.V."/>
            <person name="Rokhsar D.S."/>
        </authorList>
    </citation>
    <scope>NUCLEOTIDE SEQUENCE</scope>
</reference>
<dbReference type="EMBL" id="AMQM01009860">
    <property type="status" value="NOT_ANNOTATED_CDS"/>
    <property type="molecule type" value="Genomic_DNA"/>
</dbReference>
<name>T1FL34_HELRO</name>
<dbReference type="CTD" id="20209533"/>
<dbReference type="KEGG" id="hro:HELRODRAFT_184381"/>
<evidence type="ECO:0000313" key="3">
    <source>
        <dbReference type="EnsemblMetazoa" id="HelroP184381"/>
    </source>
</evidence>
<feature type="domain" description="ISXO2-like transposase" evidence="1">
    <location>
        <begin position="113"/>
        <end position="235"/>
    </location>
</feature>
<dbReference type="EMBL" id="KB097077">
    <property type="protein sequence ID" value="ESN99679.1"/>
    <property type="molecule type" value="Genomic_DNA"/>
</dbReference>
<dbReference type="EnsemblMetazoa" id="HelroT184381">
    <property type="protein sequence ID" value="HelroP184381"/>
    <property type="gene ID" value="HelroG184381"/>
</dbReference>
<organism evidence="3 4">
    <name type="scientific">Helobdella robusta</name>
    <name type="common">Californian leech</name>
    <dbReference type="NCBI Taxonomy" id="6412"/>
    <lineage>
        <taxon>Eukaryota</taxon>
        <taxon>Metazoa</taxon>
        <taxon>Spiralia</taxon>
        <taxon>Lophotrochozoa</taxon>
        <taxon>Annelida</taxon>
        <taxon>Clitellata</taxon>
        <taxon>Hirudinea</taxon>
        <taxon>Rhynchobdellida</taxon>
        <taxon>Glossiphoniidae</taxon>
        <taxon>Helobdella</taxon>
    </lineage>
</organism>
<evidence type="ECO:0000313" key="4">
    <source>
        <dbReference type="Proteomes" id="UP000015101"/>
    </source>
</evidence>
<keyword evidence="4" id="KW-1185">Reference proteome</keyword>
<dbReference type="InterPro" id="IPR053164">
    <property type="entry name" value="IS1016-like_transposase"/>
</dbReference>
<dbReference type="HOGENOM" id="CLU_044348_0_3_1"/>
<dbReference type="PANTHER" id="PTHR47163:SF2">
    <property type="entry name" value="SI:DKEY-17M8.2"/>
    <property type="match status" value="1"/>
</dbReference>
<dbReference type="OrthoDB" id="10052789at2759"/>
<gene>
    <name evidence="3" type="primary">20209533</name>
    <name evidence="2" type="ORF">HELRODRAFT_184381</name>
</gene>
<evidence type="ECO:0000259" key="1">
    <source>
        <dbReference type="SMART" id="SM01126"/>
    </source>
</evidence>